<dbReference type="GO" id="GO:0006281">
    <property type="term" value="P:DNA repair"/>
    <property type="evidence" value="ECO:0007669"/>
    <property type="project" value="InterPro"/>
</dbReference>
<evidence type="ECO:0000259" key="2">
    <source>
        <dbReference type="Pfam" id="PF01035"/>
    </source>
</evidence>
<dbReference type="PANTHER" id="PTHR42942">
    <property type="entry name" value="6-O-METHYLGUANINE DNA METHYLTRANSFERASE"/>
    <property type="match status" value="1"/>
</dbReference>
<dbReference type="CDD" id="cd06445">
    <property type="entry name" value="ATase"/>
    <property type="match status" value="1"/>
</dbReference>
<evidence type="ECO:0000256" key="1">
    <source>
        <dbReference type="ARBA" id="ARBA00022763"/>
    </source>
</evidence>
<dbReference type="Proteomes" id="UP000242515">
    <property type="component" value="Unassembled WGS sequence"/>
</dbReference>
<keyword evidence="4" id="KW-1185">Reference proteome</keyword>
<dbReference type="GO" id="GO:0003824">
    <property type="term" value="F:catalytic activity"/>
    <property type="evidence" value="ECO:0007669"/>
    <property type="project" value="InterPro"/>
</dbReference>
<sequence>MGVRNASLIAPTVVLLSITIESRYLLFIMCLPEPSFEQRVWLVINAIPRGNVASYGDVAHLAGHPRAARQVGRILKHLPNHSQLPWHRVISQQGKISLSGTRGAVQSDALRQEGIEVSEAGRIDMKRYRWRP</sequence>
<accession>A0A1H9IH01</accession>
<name>A0A1H9IH01_9GAMM</name>
<dbReference type="OrthoDB" id="9132167at2"/>
<dbReference type="InterPro" id="IPR052520">
    <property type="entry name" value="ATL_DNA_repair"/>
</dbReference>
<dbReference type="SUPFAM" id="SSF46767">
    <property type="entry name" value="Methylated DNA-protein cysteine methyltransferase, C-terminal domain"/>
    <property type="match status" value="1"/>
</dbReference>
<dbReference type="InterPro" id="IPR036217">
    <property type="entry name" value="MethylDNA_cys_MeTrfase_DNAb"/>
</dbReference>
<dbReference type="Pfam" id="PF01035">
    <property type="entry name" value="DNA_binding_1"/>
    <property type="match status" value="1"/>
</dbReference>
<keyword evidence="1" id="KW-0227">DNA damage</keyword>
<dbReference type="EMBL" id="FOGC01000006">
    <property type="protein sequence ID" value="SEQ73890.1"/>
    <property type="molecule type" value="Genomic_DNA"/>
</dbReference>
<reference evidence="4" key="1">
    <citation type="submission" date="2016-10" db="EMBL/GenBank/DDBJ databases">
        <authorList>
            <person name="Varghese N."/>
            <person name="Submissions S."/>
        </authorList>
    </citation>
    <scope>NUCLEOTIDE SEQUENCE [LARGE SCALE GENOMIC DNA]</scope>
    <source>
        <strain evidence="4">8N4</strain>
    </source>
</reference>
<dbReference type="PANTHER" id="PTHR42942:SF1">
    <property type="entry name" value="ALKYLTRANSFERASE-LIKE PROTEIN 1"/>
    <property type="match status" value="1"/>
</dbReference>
<organism evidence="3 4">
    <name type="scientific">Rosenbergiella nectarea</name>
    <dbReference type="NCBI Taxonomy" id="988801"/>
    <lineage>
        <taxon>Bacteria</taxon>
        <taxon>Pseudomonadati</taxon>
        <taxon>Pseudomonadota</taxon>
        <taxon>Gammaproteobacteria</taxon>
        <taxon>Enterobacterales</taxon>
        <taxon>Erwiniaceae</taxon>
        <taxon>Rosenbergiella</taxon>
    </lineage>
</organism>
<dbReference type="InterPro" id="IPR036388">
    <property type="entry name" value="WH-like_DNA-bd_sf"/>
</dbReference>
<dbReference type="Gene3D" id="1.10.10.10">
    <property type="entry name" value="Winged helix-like DNA-binding domain superfamily/Winged helix DNA-binding domain"/>
    <property type="match status" value="1"/>
</dbReference>
<feature type="domain" description="Methylated-DNA-[protein]-cysteine S-methyltransferase DNA binding" evidence="2">
    <location>
        <begin position="36"/>
        <end position="115"/>
    </location>
</feature>
<dbReference type="NCBIfam" id="TIGR00589">
    <property type="entry name" value="ogt"/>
    <property type="match status" value="1"/>
</dbReference>
<dbReference type="InterPro" id="IPR014048">
    <property type="entry name" value="MethylDNA_cys_MeTrfase_DNA-bd"/>
</dbReference>
<protein>
    <submittedName>
        <fullName evidence="3">O(6)-alkylguanine repair protein YbaZ</fullName>
    </submittedName>
</protein>
<dbReference type="STRING" id="988801.SAMN05216522_10646"/>
<gene>
    <name evidence="3" type="ORF">SAMN05216522_10646</name>
</gene>
<evidence type="ECO:0000313" key="3">
    <source>
        <dbReference type="EMBL" id="SEQ73890.1"/>
    </source>
</evidence>
<proteinExistence type="predicted"/>
<dbReference type="AlphaFoldDB" id="A0A1H9IH01"/>
<evidence type="ECO:0000313" key="4">
    <source>
        <dbReference type="Proteomes" id="UP000242515"/>
    </source>
</evidence>